<dbReference type="EMBL" id="MGHS01000030">
    <property type="protein sequence ID" value="OGM76390.1"/>
    <property type="molecule type" value="Genomic_DNA"/>
</dbReference>
<dbReference type="Proteomes" id="UP000177855">
    <property type="component" value="Unassembled WGS sequence"/>
</dbReference>
<dbReference type="AlphaFoldDB" id="A0A1F8CJ96"/>
<name>A0A1F8CJ96_9BACT</name>
<proteinExistence type="predicted"/>
<accession>A0A1F8CJ96</accession>
<protein>
    <recommendedName>
        <fullName evidence="1">N-acetyltransferase domain-containing protein</fullName>
    </recommendedName>
</protein>
<dbReference type="InterPro" id="IPR016181">
    <property type="entry name" value="Acyl_CoA_acyltransferase"/>
</dbReference>
<dbReference type="Gene3D" id="3.40.630.30">
    <property type="match status" value="1"/>
</dbReference>
<dbReference type="InterPro" id="IPR000182">
    <property type="entry name" value="GNAT_dom"/>
</dbReference>
<dbReference type="SUPFAM" id="SSF55729">
    <property type="entry name" value="Acyl-CoA N-acyltransferases (Nat)"/>
    <property type="match status" value="1"/>
</dbReference>
<dbReference type="STRING" id="1802532.A2210_01110"/>
<sequence>MFRLFIIRNHENIPVGYGALHLRDKQLYVTECVAPEYRRQGYGEVIINNLISIAHQEKLPLIAEVWATNKASIALHTKCGFGLDKTKMKSGARVHVYKYAN</sequence>
<comment type="caution">
    <text evidence="2">The sequence shown here is derived from an EMBL/GenBank/DDBJ whole genome shotgun (WGS) entry which is preliminary data.</text>
</comment>
<dbReference type="GO" id="GO:0016747">
    <property type="term" value="F:acyltransferase activity, transferring groups other than amino-acyl groups"/>
    <property type="evidence" value="ECO:0007669"/>
    <property type="project" value="InterPro"/>
</dbReference>
<evidence type="ECO:0000313" key="2">
    <source>
        <dbReference type="EMBL" id="OGM76390.1"/>
    </source>
</evidence>
<evidence type="ECO:0000313" key="3">
    <source>
        <dbReference type="Proteomes" id="UP000177855"/>
    </source>
</evidence>
<dbReference type="PROSITE" id="PS51186">
    <property type="entry name" value="GNAT"/>
    <property type="match status" value="1"/>
</dbReference>
<dbReference type="Pfam" id="PF00583">
    <property type="entry name" value="Acetyltransf_1"/>
    <property type="match status" value="1"/>
</dbReference>
<feature type="domain" description="N-acetyltransferase" evidence="1">
    <location>
        <begin position="1"/>
        <end position="101"/>
    </location>
</feature>
<evidence type="ECO:0000259" key="1">
    <source>
        <dbReference type="PROSITE" id="PS51186"/>
    </source>
</evidence>
<gene>
    <name evidence="2" type="ORF">A2210_01110</name>
</gene>
<dbReference type="CDD" id="cd04301">
    <property type="entry name" value="NAT_SF"/>
    <property type="match status" value="1"/>
</dbReference>
<reference evidence="2 3" key="1">
    <citation type="journal article" date="2016" name="Nat. Commun.">
        <title>Thousands of microbial genomes shed light on interconnected biogeochemical processes in an aquifer system.</title>
        <authorList>
            <person name="Anantharaman K."/>
            <person name="Brown C.T."/>
            <person name="Hug L.A."/>
            <person name="Sharon I."/>
            <person name="Castelle C.J."/>
            <person name="Probst A.J."/>
            <person name="Thomas B.C."/>
            <person name="Singh A."/>
            <person name="Wilkins M.J."/>
            <person name="Karaoz U."/>
            <person name="Brodie E.L."/>
            <person name="Williams K.H."/>
            <person name="Hubbard S.S."/>
            <person name="Banfield J.F."/>
        </authorList>
    </citation>
    <scope>NUCLEOTIDE SEQUENCE [LARGE SCALE GENOMIC DNA]</scope>
</reference>
<organism evidence="2 3">
    <name type="scientific">Candidatus Woesebacteria bacterium RIFOXYA1_FULL_40_18</name>
    <dbReference type="NCBI Taxonomy" id="1802532"/>
    <lineage>
        <taxon>Bacteria</taxon>
        <taxon>Candidatus Woeseibacteriota</taxon>
    </lineage>
</organism>